<comment type="caution">
    <text evidence="4">The sequence shown here is derived from an EMBL/GenBank/DDBJ whole genome shotgun (WGS) entry which is preliminary data.</text>
</comment>
<evidence type="ECO:0000313" key="5">
    <source>
        <dbReference type="Proteomes" id="UP001597526"/>
    </source>
</evidence>
<reference evidence="5" key="1">
    <citation type="journal article" date="2019" name="Int. J. Syst. Evol. Microbiol.">
        <title>The Global Catalogue of Microorganisms (GCM) 10K type strain sequencing project: providing services to taxonomists for standard genome sequencing and annotation.</title>
        <authorList>
            <consortium name="The Broad Institute Genomics Platform"/>
            <consortium name="The Broad Institute Genome Sequencing Center for Infectious Disease"/>
            <person name="Wu L."/>
            <person name="Ma J."/>
        </authorList>
    </citation>
    <scope>NUCLEOTIDE SEQUENCE [LARGE SCALE GENOMIC DNA]</scope>
    <source>
        <strain evidence="5">KCTC 52368</strain>
    </source>
</reference>
<keyword evidence="5" id="KW-1185">Reference proteome</keyword>
<dbReference type="PANTHER" id="PTHR11092:SF0">
    <property type="entry name" value="EPIMERASE FAMILY PROTEIN SDR39U1"/>
    <property type="match status" value="1"/>
</dbReference>
<feature type="domain" description="DUF1731" evidence="3">
    <location>
        <begin position="254"/>
        <end position="300"/>
    </location>
</feature>
<dbReference type="InterPro" id="IPR010099">
    <property type="entry name" value="SDR39U1"/>
</dbReference>
<name>A0ABW5MW40_9FLAO</name>
<dbReference type="NCBIfam" id="TIGR01777">
    <property type="entry name" value="yfcH"/>
    <property type="match status" value="1"/>
</dbReference>
<evidence type="ECO:0000259" key="2">
    <source>
        <dbReference type="Pfam" id="PF01370"/>
    </source>
</evidence>
<organism evidence="4 5">
    <name type="scientific">Croceitalea marina</name>
    <dbReference type="NCBI Taxonomy" id="1775166"/>
    <lineage>
        <taxon>Bacteria</taxon>
        <taxon>Pseudomonadati</taxon>
        <taxon>Bacteroidota</taxon>
        <taxon>Flavobacteriia</taxon>
        <taxon>Flavobacteriales</taxon>
        <taxon>Flavobacteriaceae</taxon>
        <taxon>Croceitalea</taxon>
    </lineage>
</organism>
<dbReference type="Proteomes" id="UP001597526">
    <property type="component" value="Unassembled WGS sequence"/>
</dbReference>
<dbReference type="PANTHER" id="PTHR11092">
    <property type="entry name" value="SUGAR NUCLEOTIDE EPIMERASE RELATED"/>
    <property type="match status" value="1"/>
</dbReference>
<proteinExistence type="inferred from homology"/>
<dbReference type="Gene3D" id="3.40.50.720">
    <property type="entry name" value="NAD(P)-binding Rossmann-like Domain"/>
    <property type="match status" value="1"/>
</dbReference>
<accession>A0ABW5MW40</accession>
<dbReference type="InterPro" id="IPR013549">
    <property type="entry name" value="DUF1731"/>
</dbReference>
<evidence type="ECO:0000259" key="3">
    <source>
        <dbReference type="Pfam" id="PF08338"/>
    </source>
</evidence>
<dbReference type="Pfam" id="PF08338">
    <property type="entry name" value="DUF1731"/>
    <property type="match status" value="1"/>
</dbReference>
<protein>
    <submittedName>
        <fullName evidence="4">TIGR01777 family oxidoreductase</fullName>
    </submittedName>
</protein>
<dbReference type="Pfam" id="PF01370">
    <property type="entry name" value="Epimerase"/>
    <property type="match status" value="1"/>
</dbReference>
<dbReference type="SUPFAM" id="SSF51735">
    <property type="entry name" value="NAD(P)-binding Rossmann-fold domains"/>
    <property type="match status" value="1"/>
</dbReference>
<comment type="similarity">
    <text evidence="1">Belongs to the NAD(P)-dependent epimerase/dehydratase family. SDR39U1 subfamily.</text>
</comment>
<evidence type="ECO:0000256" key="1">
    <source>
        <dbReference type="ARBA" id="ARBA00009353"/>
    </source>
</evidence>
<dbReference type="EMBL" id="JBHULB010000006">
    <property type="protein sequence ID" value="MFD2585864.1"/>
    <property type="molecule type" value="Genomic_DNA"/>
</dbReference>
<gene>
    <name evidence="4" type="ORF">ACFSQJ_02910</name>
</gene>
<sequence>MKVLITGATGLVGKAIVRELNDNGIQVNYLTTSKAKLVAKENYNGYYWNPVKNEIDLDCFEGVTSIINLAGASISKRWTTSYKSKVLDSRIDSLRTLKEGIEKSGSDTITSLVSASAIGIYPNSLSSFYIEEEQQVDESFLGDVVKAWEEEIDTFKNFGFNVAKIRIGLVLSNEGGALPRMARPIKNYVGAAFGSGEQWQSWIHVDDLARMFVFAIAHNLKGIYNGVAPNPVTNTKMTKELAKVLEKPLFLPNIPEFAMKTILGEMSYLLFASQRVSSKRIETKGFKFNFKSVCDALKEIYGKQAAKEETMSSFSKEYV</sequence>
<feature type="domain" description="NAD-dependent epimerase/dehydratase" evidence="2">
    <location>
        <begin position="3"/>
        <end position="225"/>
    </location>
</feature>
<dbReference type="RefSeq" id="WP_377765392.1">
    <property type="nucleotide sequence ID" value="NZ_JBHULB010000006.1"/>
</dbReference>
<dbReference type="InterPro" id="IPR001509">
    <property type="entry name" value="Epimerase_deHydtase"/>
</dbReference>
<evidence type="ECO:0000313" key="4">
    <source>
        <dbReference type="EMBL" id="MFD2585864.1"/>
    </source>
</evidence>
<dbReference type="InterPro" id="IPR036291">
    <property type="entry name" value="NAD(P)-bd_dom_sf"/>
</dbReference>